<dbReference type="GO" id="GO:0046872">
    <property type="term" value="F:metal ion binding"/>
    <property type="evidence" value="ECO:0007669"/>
    <property type="project" value="UniProtKB-KW"/>
</dbReference>
<evidence type="ECO:0000256" key="1">
    <source>
        <dbReference type="ARBA" id="ARBA00022723"/>
    </source>
</evidence>
<organism evidence="3 4">
    <name type="scientific">Candidatus Fimenecus excrementigallinarum</name>
    <dbReference type="NCBI Taxonomy" id="2840816"/>
    <lineage>
        <taxon>Bacteria</taxon>
        <taxon>Bacillati</taxon>
        <taxon>Bacillota</taxon>
        <taxon>Clostridia</taxon>
        <taxon>Candidatus Fimenecus</taxon>
    </lineage>
</organism>
<dbReference type="InterPro" id="IPR011060">
    <property type="entry name" value="RibuloseP-bd_barrel"/>
</dbReference>
<dbReference type="PROSITE" id="PS01086">
    <property type="entry name" value="RIBUL_P_3_EPIMER_2"/>
    <property type="match status" value="1"/>
</dbReference>
<keyword evidence="2" id="KW-0413">Isomerase</keyword>
<proteinExistence type="predicted"/>
<protein>
    <submittedName>
        <fullName evidence="3">Allulose-6-phosphate 3-epimerase</fullName>
    </submittedName>
</protein>
<dbReference type="PANTHER" id="PTHR11749">
    <property type="entry name" value="RIBULOSE-5-PHOSPHATE-3-EPIMERASE"/>
    <property type="match status" value="1"/>
</dbReference>
<accession>A0A9D1IG06</accession>
<keyword evidence="1" id="KW-0479">Metal-binding</keyword>
<dbReference type="GO" id="GO:0005975">
    <property type="term" value="P:carbohydrate metabolic process"/>
    <property type="evidence" value="ECO:0007669"/>
    <property type="project" value="InterPro"/>
</dbReference>
<evidence type="ECO:0000313" key="3">
    <source>
        <dbReference type="EMBL" id="HIU35189.1"/>
    </source>
</evidence>
<dbReference type="Proteomes" id="UP000824071">
    <property type="component" value="Unassembled WGS sequence"/>
</dbReference>
<gene>
    <name evidence="3" type="ORF">IAC53_01095</name>
</gene>
<evidence type="ECO:0000313" key="4">
    <source>
        <dbReference type="Proteomes" id="UP000824071"/>
    </source>
</evidence>
<dbReference type="NCBIfam" id="NF007266">
    <property type="entry name" value="PRK09722.1"/>
    <property type="match status" value="1"/>
</dbReference>
<dbReference type="Gene3D" id="3.20.20.70">
    <property type="entry name" value="Aldolase class I"/>
    <property type="match status" value="1"/>
</dbReference>
<dbReference type="AlphaFoldDB" id="A0A9D1IG06"/>
<comment type="caution">
    <text evidence="3">The sequence shown here is derived from an EMBL/GenBank/DDBJ whole genome shotgun (WGS) entry which is preliminary data.</text>
</comment>
<dbReference type="SUPFAM" id="SSF51366">
    <property type="entry name" value="Ribulose-phoshate binding barrel"/>
    <property type="match status" value="1"/>
</dbReference>
<dbReference type="InterPro" id="IPR013785">
    <property type="entry name" value="Aldolase_TIM"/>
</dbReference>
<dbReference type="InterPro" id="IPR000056">
    <property type="entry name" value="Ribul_P_3_epim-like"/>
</dbReference>
<dbReference type="GO" id="GO:0016857">
    <property type="term" value="F:racemase and epimerase activity, acting on carbohydrates and derivatives"/>
    <property type="evidence" value="ECO:0007669"/>
    <property type="project" value="InterPro"/>
</dbReference>
<dbReference type="CDD" id="cd00429">
    <property type="entry name" value="RPE"/>
    <property type="match status" value="1"/>
</dbReference>
<name>A0A9D1IG06_9FIRM</name>
<reference evidence="3" key="2">
    <citation type="journal article" date="2021" name="PeerJ">
        <title>Extensive microbial diversity within the chicken gut microbiome revealed by metagenomics and culture.</title>
        <authorList>
            <person name="Gilroy R."/>
            <person name="Ravi A."/>
            <person name="Getino M."/>
            <person name="Pursley I."/>
            <person name="Horton D.L."/>
            <person name="Alikhan N.F."/>
            <person name="Baker D."/>
            <person name="Gharbi K."/>
            <person name="Hall N."/>
            <person name="Watson M."/>
            <person name="Adriaenssens E.M."/>
            <person name="Foster-Nyarko E."/>
            <person name="Jarju S."/>
            <person name="Secka A."/>
            <person name="Antonio M."/>
            <person name="Oren A."/>
            <person name="Chaudhuri R.R."/>
            <person name="La Ragione R."/>
            <person name="Hildebrand F."/>
            <person name="Pallen M.J."/>
        </authorList>
    </citation>
    <scope>NUCLEOTIDE SEQUENCE</scope>
    <source>
        <strain evidence="3">ChiGjej1B1-19959</strain>
    </source>
</reference>
<evidence type="ECO:0000256" key="2">
    <source>
        <dbReference type="ARBA" id="ARBA00023235"/>
    </source>
</evidence>
<sequence length="227" mass="24698">MKPQFSPSLMCMDFLEVGASIETLDTRCDCYHADVMDGHFVPNFALSPDFLRAFCAAAGRETVCHLMVTDPGAYLEPLAKAGVGTLCVHAETVWRDAFRVLQAIRTLGCKTGLVLCPATPLSAVYPLLGHIDRLTVMTVDPGFAGQRFIPEMLDKLREARDYKREHGCRFVLEADGSCNAGTYRALCAAGTECFVVGTSGLFSLDKDLGRAWEKMESDFAAAVGGRD</sequence>
<dbReference type="Pfam" id="PF00834">
    <property type="entry name" value="Ribul_P_3_epim"/>
    <property type="match status" value="1"/>
</dbReference>
<dbReference type="EMBL" id="DVMW01000010">
    <property type="protein sequence ID" value="HIU35189.1"/>
    <property type="molecule type" value="Genomic_DNA"/>
</dbReference>
<reference evidence="3" key="1">
    <citation type="submission" date="2020-10" db="EMBL/GenBank/DDBJ databases">
        <authorList>
            <person name="Gilroy R."/>
        </authorList>
    </citation>
    <scope>NUCLEOTIDE SEQUENCE</scope>
    <source>
        <strain evidence="3">ChiGjej1B1-19959</strain>
    </source>
</reference>